<keyword evidence="3" id="KW-1185">Reference proteome</keyword>
<dbReference type="AlphaFoldDB" id="Q5BG15"/>
<name>Q5BG15_EMENI</name>
<dbReference type="Proteomes" id="UP000000560">
    <property type="component" value="Chromosome VIII"/>
</dbReference>
<evidence type="ECO:0000313" key="3">
    <source>
        <dbReference type="Proteomes" id="UP000000560"/>
    </source>
</evidence>
<reference evidence="3" key="1">
    <citation type="journal article" date="2005" name="Nature">
        <title>Sequencing of Aspergillus nidulans and comparative analysis with A. fumigatus and A. oryzae.</title>
        <authorList>
            <person name="Galagan J.E."/>
            <person name="Calvo S.E."/>
            <person name="Cuomo C."/>
            <person name="Ma L.J."/>
            <person name="Wortman J.R."/>
            <person name="Batzoglou S."/>
            <person name="Lee S.I."/>
            <person name="Basturkmen M."/>
            <person name="Spevak C.C."/>
            <person name="Clutterbuck J."/>
            <person name="Kapitonov V."/>
            <person name="Jurka J."/>
            <person name="Scazzocchio C."/>
            <person name="Farman M."/>
            <person name="Butler J."/>
            <person name="Purcell S."/>
            <person name="Harris S."/>
            <person name="Braus G.H."/>
            <person name="Draht O."/>
            <person name="Busch S."/>
            <person name="D'Enfert C."/>
            <person name="Bouchier C."/>
            <person name="Goldman G.H."/>
            <person name="Bell-Pedersen D."/>
            <person name="Griffiths-Jones S."/>
            <person name="Doonan J.H."/>
            <person name="Yu J."/>
            <person name="Vienken K."/>
            <person name="Pain A."/>
            <person name="Freitag M."/>
            <person name="Selker E.U."/>
            <person name="Archer D.B."/>
            <person name="Penalva M.A."/>
            <person name="Oakley B.R."/>
            <person name="Momany M."/>
            <person name="Tanaka T."/>
            <person name="Kumagai T."/>
            <person name="Asai K."/>
            <person name="Machida M."/>
            <person name="Nierman W.C."/>
            <person name="Denning D.W."/>
            <person name="Caddick M."/>
            <person name="Hynes M."/>
            <person name="Paoletti M."/>
            <person name="Fischer R."/>
            <person name="Miller B."/>
            <person name="Dyer P."/>
            <person name="Sachs M.S."/>
            <person name="Osmani S.A."/>
            <person name="Birren B.W."/>
        </authorList>
    </citation>
    <scope>NUCLEOTIDE SEQUENCE [LARGE SCALE GENOMIC DNA]</scope>
    <source>
        <strain evidence="3">FGSC A4 / ATCC 38163 / CBS 112.46 / NRRL 194 / M139</strain>
    </source>
</reference>
<dbReference type="Pfam" id="PF17109">
    <property type="entry name" value="Goodbye"/>
    <property type="match status" value="1"/>
</dbReference>
<dbReference type="GeneID" id="2876294"/>
<feature type="domain" description="Fungal STAND N-terminal Goodbye" evidence="1">
    <location>
        <begin position="17"/>
        <end position="134"/>
    </location>
</feature>
<evidence type="ECO:0000259" key="1">
    <source>
        <dbReference type="Pfam" id="PF17109"/>
    </source>
</evidence>
<protein>
    <submittedName>
        <fullName evidence="2">NACHT domain protein (AFU_orthologue AFUA_4G09460)</fullName>
    </submittedName>
</protein>
<dbReference type="InterPro" id="IPR031350">
    <property type="entry name" value="Goodbye_dom"/>
</dbReference>
<dbReference type="VEuPathDB" id="FungiDB:AN0515"/>
<dbReference type="eggNOG" id="ENOG502QRJZ">
    <property type="taxonomic scope" value="Eukaryota"/>
</dbReference>
<accession>Q5BG15</accession>
<dbReference type="HOGENOM" id="CLU_1204747_0_0_1"/>
<evidence type="ECO:0000313" key="2">
    <source>
        <dbReference type="EMBL" id="CBF89329.1"/>
    </source>
</evidence>
<dbReference type="EMBL" id="BN001308">
    <property type="protein sequence ID" value="CBF89329.1"/>
    <property type="molecule type" value="Genomic_DNA"/>
</dbReference>
<dbReference type="KEGG" id="ani:ANIA_00515"/>
<dbReference type="OrthoDB" id="448455at2759"/>
<accession>C8VSW0</accession>
<reference evidence="3" key="2">
    <citation type="journal article" date="2009" name="Fungal Genet. Biol.">
        <title>The 2008 update of the Aspergillus nidulans genome annotation: a community effort.</title>
        <authorList>
            <person name="Wortman J.R."/>
            <person name="Gilsenan J.M."/>
            <person name="Joardar V."/>
            <person name="Deegan J."/>
            <person name="Clutterbuck J."/>
            <person name="Andersen M.R."/>
            <person name="Archer D."/>
            <person name="Bencina M."/>
            <person name="Braus G."/>
            <person name="Coutinho P."/>
            <person name="von Dohren H."/>
            <person name="Doonan J."/>
            <person name="Driessen A.J."/>
            <person name="Durek P."/>
            <person name="Espeso E."/>
            <person name="Fekete E."/>
            <person name="Flipphi M."/>
            <person name="Estrada C.G."/>
            <person name="Geysens S."/>
            <person name="Goldman G."/>
            <person name="de Groot P.W."/>
            <person name="Hansen K."/>
            <person name="Harris S.D."/>
            <person name="Heinekamp T."/>
            <person name="Helmstaedt K."/>
            <person name="Henrissat B."/>
            <person name="Hofmann G."/>
            <person name="Homan T."/>
            <person name="Horio T."/>
            <person name="Horiuchi H."/>
            <person name="James S."/>
            <person name="Jones M."/>
            <person name="Karaffa L."/>
            <person name="Karanyi Z."/>
            <person name="Kato M."/>
            <person name="Keller N."/>
            <person name="Kelly D.E."/>
            <person name="Kiel J.A."/>
            <person name="Kim J.M."/>
            <person name="van der Klei I.J."/>
            <person name="Klis F.M."/>
            <person name="Kovalchuk A."/>
            <person name="Krasevec N."/>
            <person name="Kubicek C.P."/>
            <person name="Liu B."/>
            <person name="Maccabe A."/>
            <person name="Meyer V."/>
            <person name="Mirabito P."/>
            <person name="Miskei M."/>
            <person name="Mos M."/>
            <person name="Mullins J."/>
            <person name="Nelson D.R."/>
            <person name="Nielsen J."/>
            <person name="Oakley B.R."/>
            <person name="Osmani S.A."/>
            <person name="Pakula T."/>
            <person name="Paszewski A."/>
            <person name="Paulsen I."/>
            <person name="Pilsyk S."/>
            <person name="Pocsi I."/>
            <person name="Punt P.J."/>
            <person name="Ram A.F."/>
            <person name="Ren Q."/>
            <person name="Robellet X."/>
            <person name="Robson G."/>
            <person name="Seiboth B."/>
            <person name="van Solingen P."/>
            <person name="Specht T."/>
            <person name="Sun J."/>
            <person name="Taheri-Talesh N."/>
            <person name="Takeshita N."/>
            <person name="Ussery D."/>
            <person name="vanKuyk P.A."/>
            <person name="Visser H."/>
            <person name="van de Vondervoort P.J."/>
            <person name="de Vries R.P."/>
            <person name="Walton J."/>
            <person name="Xiang X."/>
            <person name="Xiong Y."/>
            <person name="Zeng A.P."/>
            <person name="Brandt B.W."/>
            <person name="Cornell M.J."/>
            <person name="van den Hondel C.A."/>
            <person name="Visser J."/>
            <person name="Oliver S.G."/>
            <person name="Turner G."/>
        </authorList>
    </citation>
    <scope>GENOME REANNOTATION</scope>
    <source>
        <strain evidence="3">FGSC A4 / ATCC 38163 / CBS 112.46 / NRRL 194 / M139</strain>
    </source>
</reference>
<dbReference type="OMA" id="TRFSAIW"/>
<gene>
    <name evidence="2" type="ORF">ANIA_00515</name>
</gene>
<organism evidence="2 3">
    <name type="scientific">Emericella nidulans (strain FGSC A4 / ATCC 38163 / CBS 112.46 / NRRL 194 / M139)</name>
    <name type="common">Aspergillus nidulans</name>
    <dbReference type="NCBI Taxonomy" id="227321"/>
    <lineage>
        <taxon>Eukaryota</taxon>
        <taxon>Fungi</taxon>
        <taxon>Dikarya</taxon>
        <taxon>Ascomycota</taxon>
        <taxon>Pezizomycotina</taxon>
        <taxon>Eurotiomycetes</taxon>
        <taxon>Eurotiomycetidae</taxon>
        <taxon>Eurotiales</taxon>
        <taxon>Aspergillaceae</taxon>
        <taxon>Aspergillus</taxon>
        <taxon>Aspergillus subgen. Nidulantes</taxon>
    </lineage>
</organism>
<proteinExistence type="predicted"/>
<dbReference type="InParanoid" id="Q5BG15"/>
<sequence length="230" mass="25925">MAVQVKPTSNNKLSALWQAACADYAKQTGKLLADGELPELRGPEDLSRQLDAEKDNFDDFRMKQRPLLHAIQTVIYPFKTWGSLIAATSFPPASAIMSTMMYVIRGVRKVSEAFNMISDLFRKLGHFALRLDLYKGVQLSKGMKMIIVKVLANILRVCAASQKLALQILAWQVVTQQVGFAEYAEEFCLKEDPDNTYTVWRKLLLDYLTKVLLQGTCFIIDGLDEADPKE</sequence>
<dbReference type="RefSeq" id="XP_658119.1">
    <property type="nucleotide sequence ID" value="XM_653027.1"/>
</dbReference>